<feature type="region of interest" description="Disordered" evidence="1">
    <location>
        <begin position="1"/>
        <end position="85"/>
    </location>
</feature>
<feature type="compositionally biased region" description="Basic and acidic residues" evidence="1">
    <location>
        <begin position="43"/>
        <end position="53"/>
    </location>
</feature>
<dbReference type="EMBL" id="BK032862">
    <property type="protein sequence ID" value="DAF64540.1"/>
    <property type="molecule type" value="Genomic_DNA"/>
</dbReference>
<evidence type="ECO:0000256" key="1">
    <source>
        <dbReference type="SAM" id="MobiDB-lite"/>
    </source>
</evidence>
<feature type="compositionally biased region" description="Basic and acidic residues" evidence="1">
    <location>
        <begin position="8"/>
        <end position="31"/>
    </location>
</feature>
<organism evidence="2">
    <name type="scientific">Myoviridae sp. ctu6J18</name>
    <dbReference type="NCBI Taxonomy" id="2827714"/>
    <lineage>
        <taxon>Viruses</taxon>
        <taxon>Duplodnaviria</taxon>
        <taxon>Heunggongvirae</taxon>
        <taxon>Uroviricota</taxon>
        <taxon>Caudoviricetes</taxon>
    </lineage>
</organism>
<reference evidence="2" key="1">
    <citation type="journal article" date="2021" name="Proc. Natl. Acad. Sci. U.S.A.">
        <title>A Catalog of Tens of Thousands of Viruses from Human Metagenomes Reveals Hidden Associations with Chronic Diseases.</title>
        <authorList>
            <person name="Tisza M.J."/>
            <person name="Buck C.B."/>
        </authorList>
    </citation>
    <scope>NUCLEOTIDE SEQUENCE</scope>
    <source>
        <strain evidence="2">Ctu6J18</strain>
    </source>
</reference>
<feature type="compositionally biased region" description="Polar residues" evidence="1">
    <location>
        <begin position="55"/>
        <end position="71"/>
    </location>
</feature>
<proteinExistence type="predicted"/>
<sequence>MEYFMGETFDKEKNKPYKKLDAAEKAAEKQKAAVFDENGAVVKDFREKEEKPAEQPQTATDDSQEQQPADSTDQEGQEQQATMTDKVTEGALDTDEDGNVPIFGADGNQVGTATPEEIKAAEEAVTENIDGVPAVRIKGKVRRVFNGSIRIRKAPSWSNDAVRGATAFTEKIVTHVMEVDGKPMYKTLDGYFISGDPKLVEYIEE</sequence>
<feature type="region of interest" description="Disordered" evidence="1">
    <location>
        <begin position="91"/>
        <end position="110"/>
    </location>
</feature>
<evidence type="ECO:0000313" key="2">
    <source>
        <dbReference type="EMBL" id="DAF64540.1"/>
    </source>
</evidence>
<name>A0A8S5TN26_9CAUD</name>
<protein>
    <submittedName>
        <fullName evidence="2">Uncharacterized protein</fullName>
    </submittedName>
</protein>
<accession>A0A8S5TN26</accession>